<dbReference type="Pfam" id="PF00400">
    <property type="entry name" value="WD40"/>
    <property type="match status" value="4"/>
</dbReference>
<dbReference type="Gene3D" id="2.130.10.10">
    <property type="entry name" value="YVTN repeat-like/Quinoprotein amine dehydrogenase"/>
    <property type="match status" value="3"/>
</dbReference>
<feature type="domain" description="NACHT" evidence="4">
    <location>
        <begin position="362"/>
        <end position="511"/>
    </location>
</feature>
<dbReference type="PROSITE" id="PS50082">
    <property type="entry name" value="WD_REPEATS_2"/>
    <property type="match status" value="3"/>
</dbReference>
<dbReference type="InterPro" id="IPR007111">
    <property type="entry name" value="NACHT_NTPase"/>
</dbReference>
<evidence type="ECO:0000313" key="6">
    <source>
        <dbReference type="Proteomes" id="UP001148299"/>
    </source>
</evidence>
<feature type="compositionally biased region" description="Polar residues" evidence="3">
    <location>
        <begin position="1344"/>
        <end position="1366"/>
    </location>
</feature>
<dbReference type="PROSITE" id="PS50294">
    <property type="entry name" value="WD_REPEATS_REGION"/>
    <property type="match status" value="2"/>
</dbReference>
<dbReference type="Proteomes" id="UP001148299">
    <property type="component" value="Unassembled WGS sequence"/>
</dbReference>
<evidence type="ECO:0000259" key="4">
    <source>
        <dbReference type="PROSITE" id="PS50837"/>
    </source>
</evidence>
<dbReference type="PANTHER" id="PTHR10039:SF5">
    <property type="entry name" value="NACHT DOMAIN-CONTAINING PROTEIN"/>
    <property type="match status" value="1"/>
</dbReference>
<keyword evidence="2" id="KW-0853">WD repeat</keyword>
<evidence type="ECO:0000313" key="5">
    <source>
        <dbReference type="EMBL" id="KAJ5349719.1"/>
    </source>
</evidence>
<evidence type="ECO:0000256" key="2">
    <source>
        <dbReference type="PROSITE-ProRule" id="PRU00221"/>
    </source>
</evidence>
<feature type="region of interest" description="Disordered" evidence="3">
    <location>
        <begin position="1"/>
        <end position="34"/>
    </location>
</feature>
<feature type="repeat" description="WD" evidence="2">
    <location>
        <begin position="957"/>
        <end position="998"/>
    </location>
</feature>
<dbReference type="SUPFAM" id="SSF52540">
    <property type="entry name" value="P-loop containing nucleoside triphosphate hydrolases"/>
    <property type="match status" value="1"/>
</dbReference>
<evidence type="ECO:0000256" key="3">
    <source>
        <dbReference type="SAM" id="MobiDB-lite"/>
    </source>
</evidence>
<feature type="repeat" description="WD" evidence="2">
    <location>
        <begin position="1298"/>
        <end position="1332"/>
    </location>
</feature>
<name>A0A9W9UMJ7_PENBR</name>
<dbReference type="InterPro" id="IPR031359">
    <property type="entry name" value="NACHT_N"/>
</dbReference>
<dbReference type="Gene3D" id="3.40.50.300">
    <property type="entry name" value="P-loop containing nucleotide triphosphate hydrolases"/>
    <property type="match status" value="1"/>
</dbReference>
<dbReference type="Pfam" id="PF17100">
    <property type="entry name" value="NACHT_N"/>
    <property type="match status" value="1"/>
</dbReference>
<keyword evidence="6" id="KW-1185">Reference proteome</keyword>
<evidence type="ECO:0000256" key="1">
    <source>
        <dbReference type="ARBA" id="ARBA00022737"/>
    </source>
</evidence>
<dbReference type="InterPro" id="IPR036322">
    <property type="entry name" value="WD40_repeat_dom_sf"/>
</dbReference>
<dbReference type="SUPFAM" id="SSF50978">
    <property type="entry name" value="WD40 repeat-like"/>
    <property type="match status" value="2"/>
</dbReference>
<gene>
    <name evidence="5" type="ORF">N7541_007446</name>
</gene>
<dbReference type="InterPro" id="IPR056884">
    <property type="entry name" value="NPHP3-like_N"/>
</dbReference>
<dbReference type="EMBL" id="JAPZBR010000006">
    <property type="protein sequence ID" value="KAJ5349719.1"/>
    <property type="molecule type" value="Genomic_DNA"/>
</dbReference>
<feature type="region of interest" description="Disordered" evidence="3">
    <location>
        <begin position="1343"/>
        <end position="1366"/>
    </location>
</feature>
<dbReference type="InterPro" id="IPR015943">
    <property type="entry name" value="WD40/YVTN_repeat-like_dom_sf"/>
</dbReference>
<reference evidence="5" key="1">
    <citation type="submission" date="2022-12" db="EMBL/GenBank/DDBJ databases">
        <authorList>
            <person name="Petersen C."/>
        </authorList>
    </citation>
    <scope>NUCLEOTIDE SEQUENCE</scope>
    <source>
        <strain evidence="5">IBT 35675</strain>
    </source>
</reference>
<dbReference type="InterPro" id="IPR027417">
    <property type="entry name" value="P-loop_NTPase"/>
</dbReference>
<accession>A0A9W9UMJ7</accession>
<comment type="caution">
    <text evidence="5">The sequence shown here is derived from an EMBL/GenBank/DDBJ whole genome shotgun (WGS) entry which is preliminary data.</text>
</comment>
<dbReference type="CDD" id="cd00200">
    <property type="entry name" value="WD40"/>
    <property type="match status" value="1"/>
</dbReference>
<keyword evidence="1" id="KW-0677">Repeat</keyword>
<dbReference type="SMART" id="SM00320">
    <property type="entry name" value="WD40"/>
    <property type="match status" value="5"/>
</dbReference>
<proteinExistence type="predicted"/>
<dbReference type="Pfam" id="PF24883">
    <property type="entry name" value="NPHP3_N"/>
    <property type="match status" value="1"/>
</dbReference>
<feature type="repeat" description="WD" evidence="2">
    <location>
        <begin position="915"/>
        <end position="956"/>
    </location>
</feature>
<dbReference type="PANTHER" id="PTHR10039">
    <property type="entry name" value="AMELOGENIN"/>
    <property type="match status" value="1"/>
</dbReference>
<dbReference type="InterPro" id="IPR001680">
    <property type="entry name" value="WD40_rpt"/>
</dbReference>
<dbReference type="PROSITE" id="PS50837">
    <property type="entry name" value="NACHT"/>
    <property type="match status" value="1"/>
</dbReference>
<reference evidence="5" key="2">
    <citation type="journal article" date="2023" name="IMA Fungus">
        <title>Comparative genomic study of the Penicillium genus elucidates a diverse pangenome and 15 lateral gene transfer events.</title>
        <authorList>
            <person name="Petersen C."/>
            <person name="Sorensen T."/>
            <person name="Nielsen M.R."/>
            <person name="Sondergaard T.E."/>
            <person name="Sorensen J.L."/>
            <person name="Fitzpatrick D.A."/>
            <person name="Frisvad J.C."/>
            <person name="Nielsen K.L."/>
        </authorList>
    </citation>
    <scope>NUCLEOTIDE SEQUENCE</scope>
    <source>
        <strain evidence="5">IBT 35675</strain>
    </source>
</reference>
<sequence length="1366" mass="152586">MGRKREYLKSLIKSTRHDPSPEHGANSSAVSSSSLVVKTPDIQASLVTADYQTAVTIDQAQETTQISERKAIDIPPDELWDHAYDGLKTSEPELLEGYEKLLSMELLPEQTGESRVTQMDQLLNAGLDRTAKIGEVEGNIGEAIKVVLSVKQAISAGLTTVPIAAAAWTGICVGLEIFSNAINEASTNRDGITKVTSKMKWYSSLTKILHQEAARPNDNLVELREMLAERVLDLYKTILQYIIKTVCTHHRNPGLAFLRNMVKWDDWEGSLNGVNEAEKTVKAAADEIGIRQTRTYLEILVNMHQDRSDEELLRDCYVTDMDDDIRSLQARKDKLLPESYKWVLETQTYRSFTNWDNGSANGLLWMRGDAGKGKTMLLMGIVEELKVQLETHFDGCCLSYFFCRATEAKVNTATSVLRGLIWMLVRQEKSLISHLYPFKVKGSNAFNDNSVFYSLRSAFRAMLQDSSLRRVYLVIDALDECKRGEPGMEQLLELITETAGNDKVKWLLSSRNEDDIEGILANDTKNSQLCLEVNSTAVSEAVDAYIDRKVSDLRDRYLNEPPSKKISRHQAQLKAQREAKISQTLSQVSSELKRKAGGTFLWVALVVQELKSCTADELIGRVEQIPTDLDGLYTGMLVNMSNSNFATHCKKVLLVMTNAYRPLHLSELIGLANLPIESDQEQIVRRCGFLALGDDNNIAYFVHQSAKDYLVQGDGPEILSCIFPNGHIEGHHMIVTQSLECMNQVQRDIYGLERPDFCIDELKGCEDDSLLESLWYSCVYWADHLCASSAGYQTISLRDDGPINEFWKTRLLYWLEALSLMGNYSVAVYTSIKLVKLISNFSHQSRFLSLIRDSHRFILSFRGVIEKYPLQTYISALVFAPMRSLTREIFESEQPDWLTTKPIVDQDWSQCVQTLYGHTKSVTSIACSPVGNLIASASLDLTIKIWEEETGQMLQSLVGHTSKIYSVTFSPTGKRIASCSMEDGLKVWDVRTGECLTIHQHDFIRSVVFSPTGQIASVSTTGILKIWTPHNGDYVNTITIEQARAPVAFLSANQVAALSADEFALSSNPRKIRVWNPSNGEHVRTLGVSQSERLQLAVSTDGLLVSGSDSVIEIWSLDGDCLQTIDMDEALYDHFSTTKRRWRSLASIAVASDGNIISGHTGGLTCSWLLRKVAKWSLRGGMAVIKVWEISGADQSPPSDHFSNVRRSFAFLPGMIAHLHVTTPHAVLRIWDTNTQKILHDLRVGDAIRSRSEGFKSSLAISSSLGGLLALATTLRQIEIWDPKLGKKLMSLEAQDIVSTVDFSPDESTILAGLLNGCIQIWNWKDGKCSESFQAHDSFGGKQALSQRNDYPRATPSSSNWRRLTV</sequence>
<organism evidence="5 6">
    <name type="scientific">Penicillium brevicompactum</name>
    <dbReference type="NCBI Taxonomy" id="5074"/>
    <lineage>
        <taxon>Eukaryota</taxon>
        <taxon>Fungi</taxon>
        <taxon>Dikarya</taxon>
        <taxon>Ascomycota</taxon>
        <taxon>Pezizomycotina</taxon>
        <taxon>Eurotiomycetes</taxon>
        <taxon>Eurotiomycetidae</taxon>
        <taxon>Eurotiales</taxon>
        <taxon>Aspergillaceae</taxon>
        <taxon>Penicillium</taxon>
    </lineage>
</organism>
<protein>
    <recommendedName>
        <fullName evidence="4">NACHT domain-containing protein</fullName>
    </recommendedName>
</protein>